<proteinExistence type="predicted"/>
<evidence type="ECO:0000259" key="2">
    <source>
        <dbReference type="Pfam" id="PF09851"/>
    </source>
</evidence>
<keyword evidence="4" id="KW-1185">Reference proteome</keyword>
<feature type="transmembrane region" description="Helical" evidence="1">
    <location>
        <begin position="6"/>
        <end position="39"/>
    </location>
</feature>
<name>A0A285UNS0_9BACL</name>
<dbReference type="RefSeq" id="WP_170949536.1">
    <property type="nucleotide sequence ID" value="NZ_OBQC01000016.1"/>
</dbReference>
<dbReference type="AlphaFoldDB" id="A0A285UNS0"/>
<keyword evidence="1" id="KW-1133">Transmembrane helix</keyword>
<dbReference type="InterPro" id="IPR018649">
    <property type="entry name" value="SHOCT"/>
</dbReference>
<accession>A0A285UNS0</accession>
<evidence type="ECO:0000256" key="1">
    <source>
        <dbReference type="SAM" id="Phobius"/>
    </source>
</evidence>
<protein>
    <submittedName>
        <fullName evidence="3">Putative oligomerization/nucleic acid binding protein</fullName>
    </submittedName>
</protein>
<dbReference type="EMBL" id="OBQC01000016">
    <property type="protein sequence ID" value="SOC43413.1"/>
    <property type="molecule type" value="Genomic_DNA"/>
</dbReference>
<gene>
    <name evidence="3" type="ORF">SAMN05877842_1164</name>
</gene>
<feature type="domain" description="SHOCT" evidence="2">
    <location>
        <begin position="250"/>
        <end position="277"/>
    </location>
</feature>
<organism evidence="3 4">
    <name type="scientific">Ureibacillus acetophenoni</name>
    <dbReference type="NCBI Taxonomy" id="614649"/>
    <lineage>
        <taxon>Bacteria</taxon>
        <taxon>Bacillati</taxon>
        <taxon>Bacillota</taxon>
        <taxon>Bacilli</taxon>
        <taxon>Bacillales</taxon>
        <taxon>Caryophanaceae</taxon>
        <taxon>Ureibacillus</taxon>
    </lineage>
</organism>
<reference evidence="4" key="1">
    <citation type="submission" date="2017-08" db="EMBL/GenBank/DDBJ databases">
        <authorList>
            <person name="Varghese N."/>
            <person name="Submissions S."/>
        </authorList>
    </citation>
    <scope>NUCLEOTIDE SEQUENCE [LARGE SCALE GENOMIC DNA]</scope>
    <source>
        <strain evidence="4">JC23</strain>
    </source>
</reference>
<evidence type="ECO:0000313" key="3">
    <source>
        <dbReference type="EMBL" id="SOC43413.1"/>
    </source>
</evidence>
<dbReference type="Proteomes" id="UP000219252">
    <property type="component" value="Unassembled WGS sequence"/>
</dbReference>
<keyword evidence="1" id="KW-0812">Transmembrane</keyword>
<evidence type="ECO:0000313" key="4">
    <source>
        <dbReference type="Proteomes" id="UP000219252"/>
    </source>
</evidence>
<sequence length="279" mass="31050">MGCLAFILALFMLFIIMWLFTVSPILGIIVTVGLIWGGIYLGKIETQNKTNEINNKKNTLDTMQNLQKDFTVSQKYQSYDLESTILLDEERKKVCFLFAKNNTTEIYDYKDILESEIIEDGKTITSTSRSSQLGGAIIGGVLAGGTGAVIGGLSGKKTSEQEINKIDLKVIVNNTKNPIKIINFLKADKVDINGKALPIKKESSNYVNAINSINHWHSLLSILIKQSDSIDSKESEEKVISNNVNISTADELKKLADLRNSGILTDEEFQQQKQKVLNR</sequence>
<keyword evidence="1" id="KW-0472">Membrane</keyword>
<dbReference type="Pfam" id="PF09851">
    <property type="entry name" value="SHOCT"/>
    <property type="match status" value="1"/>
</dbReference>